<feature type="transmembrane region" description="Helical" evidence="12">
    <location>
        <begin position="20"/>
        <end position="43"/>
    </location>
</feature>
<evidence type="ECO:0000259" key="15">
    <source>
        <dbReference type="PROSITE" id="PS51103"/>
    </source>
</evidence>
<feature type="active site" description="Phosphocysteine intermediate; for EIIB activity" evidence="11">
    <location>
        <position position="500"/>
    </location>
</feature>
<keyword evidence="4" id="KW-0762">Sugar transport</keyword>
<feature type="transmembrane region" description="Helical" evidence="12">
    <location>
        <begin position="142"/>
        <end position="161"/>
    </location>
</feature>
<name>A0A347WJW6_9LACT</name>
<evidence type="ECO:0000256" key="9">
    <source>
        <dbReference type="ARBA" id="ARBA00022989"/>
    </source>
</evidence>
<organism evidence="16 17">
    <name type="scientific">Suicoccus acidiformans</name>
    <dbReference type="NCBI Taxonomy" id="2036206"/>
    <lineage>
        <taxon>Bacteria</taxon>
        <taxon>Bacillati</taxon>
        <taxon>Bacillota</taxon>
        <taxon>Bacilli</taxon>
        <taxon>Lactobacillales</taxon>
        <taxon>Aerococcaceae</taxon>
        <taxon>Suicoccus</taxon>
    </lineage>
</organism>
<dbReference type="SUPFAM" id="SSF55604">
    <property type="entry name" value="Glucose permease domain IIB"/>
    <property type="match status" value="1"/>
</dbReference>
<dbReference type="EMBL" id="CP023434">
    <property type="protein sequence ID" value="AXY25373.1"/>
    <property type="molecule type" value="Genomic_DNA"/>
</dbReference>
<dbReference type="SUPFAM" id="SSF51261">
    <property type="entry name" value="Duplicated hybrid motif"/>
    <property type="match status" value="1"/>
</dbReference>
<dbReference type="InterPro" id="IPR003352">
    <property type="entry name" value="PTS_EIIC"/>
</dbReference>
<keyword evidence="7 12" id="KW-0812">Transmembrane</keyword>
<evidence type="ECO:0000313" key="17">
    <source>
        <dbReference type="Proteomes" id="UP000263232"/>
    </source>
</evidence>
<sequence>MSKVKDLMNFEFWQKFGKALMGVIAAMPAAGLMISIGNSLPIIAPETAWLQTLAGFISAIGWAIIGNLHLLFAVSIGGSWAKDRAGGAFAATIAFVLLNRLTGAIFGVSNDMLLDPSATTSTLFGQTIPVNTYFISVLEAPALNMGVFVGIIAGFLGAAAYNRYYNYRKLPEVLSFFNGKRFVPFVVIAWSVVAAIILAIIWPVIQSGINAFGIWLAQSKDNAPFIAPFLFGFLERLLLPFGLHHMLTVPVNYTSVGGVYTIMTGAQAGQIVEGQDPLWFAWVTDLVNLRQAGDTAAYNQLLESVVPARFKVGQMIGSSGTLMGLAYAMYRNVDSDKKQAYKGMFLSTALAVFLTGVTEPLEFMFMFIAMPLYVVYAIIQGLSFGIADVFNLRVHSFGNLEMLTRTPLAISAGLTQDVINYIIACIVFGVIAYFVANYMIQRFEYATPGRLGNYEIQNTSDDVANSSSMQTADGSQIDLEIVQIINMLGGKDNIQDVDACMTRLRVTVNDPEKVAKADTWKKAGAMSMVVKGQGIQAVYGPKADVLKSDIQDALDSGVAIPEASIEDIQAEEETDAVAEAKGKWLEETLVAVSDGRVMPISDVPDEVFRSKVMGDGYGLDPSNGQIYSPVKGRITSIFPAKHAINIKTDTGAGILIHMGIDTVELEGKPFDIWVSEGDLVDIGDSLAEMNIAQVKEAGKSPIIMVVALSDEAVGELTLIKSGQVQANDELGTLSVQFNEEA</sequence>
<dbReference type="KEGG" id="abae:CL176_04800"/>
<dbReference type="Pfam" id="PF00358">
    <property type="entry name" value="PTS_EIIA_1"/>
    <property type="match status" value="1"/>
</dbReference>
<dbReference type="NCBIfam" id="TIGR00830">
    <property type="entry name" value="PTBA"/>
    <property type="match status" value="1"/>
</dbReference>
<evidence type="ECO:0000256" key="2">
    <source>
        <dbReference type="ARBA" id="ARBA00022448"/>
    </source>
</evidence>
<feature type="transmembrane region" description="Helical" evidence="12">
    <location>
        <begin position="225"/>
        <end position="243"/>
    </location>
</feature>
<accession>A0A347WJW6</accession>
<feature type="transmembrane region" description="Helical" evidence="12">
    <location>
        <begin position="340"/>
        <end position="357"/>
    </location>
</feature>
<evidence type="ECO:0000313" key="16">
    <source>
        <dbReference type="EMBL" id="AXY25373.1"/>
    </source>
</evidence>
<keyword evidence="5" id="KW-0808">Transferase</keyword>
<comment type="subcellular location">
    <subcellularLocation>
        <location evidence="1">Cell membrane</location>
        <topology evidence="1">Multi-pass membrane protein</topology>
    </subcellularLocation>
</comment>
<dbReference type="NCBIfam" id="TIGR00826">
    <property type="entry name" value="EIIB_glc"/>
    <property type="match status" value="1"/>
</dbReference>
<dbReference type="InterPro" id="IPR001127">
    <property type="entry name" value="PTS_EIIA_1_perm"/>
</dbReference>
<keyword evidence="6" id="KW-0598">Phosphotransferase system</keyword>
<evidence type="ECO:0000256" key="1">
    <source>
        <dbReference type="ARBA" id="ARBA00004651"/>
    </source>
</evidence>
<keyword evidence="8" id="KW-0418">Kinase</keyword>
<feature type="transmembrane region" description="Helical" evidence="12">
    <location>
        <begin position="49"/>
        <end position="74"/>
    </location>
</feature>
<dbReference type="PANTHER" id="PTHR30009:SF8">
    <property type="entry name" value="PTS SYSTEM, IIBC COMPONENT"/>
    <property type="match status" value="1"/>
</dbReference>
<dbReference type="PROSITE" id="PS01035">
    <property type="entry name" value="PTS_EIIB_TYPE_1_CYS"/>
    <property type="match status" value="1"/>
</dbReference>
<evidence type="ECO:0000259" key="14">
    <source>
        <dbReference type="PROSITE" id="PS51098"/>
    </source>
</evidence>
<feature type="transmembrane region" description="Helical" evidence="12">
    <location>
        <begin position="182"/>
        <end position="205"/>
    </location>
</feature>
<dbReference type="PROSITE" id="PS51103">
    <property type="entry name" value="PTS_EIIC_TYPE_1"/>
    <property type="match status" value="1"/>
</dbReference>
<evidence type="ECO:0000256" key="10">
    <source>
        <dbReference type="ARBA" id="ARBA00023136"/>
    </source>
</evidence>
<dbReference type="GO" id="GO:0009401">
    <property type="term" value="P:phosphoenolpyruvate-dependent sugar phosphotransferase system"/>
    <property type="evidence" value="ECO:0007669"/>
    <property type="project" value="UniProtKB-KW"/>
</dbReference>
<dbReference type="Proteomes" id="UP000263232">
    <property type="component" value="Chromosome"/>
</dbReference>
<dbReference type="NCBIfam" id="TIGR02003">
    <property type="entry name" value="PTS-II-BC-unk1"/>
    <property type="match status" value="1"/>
</dbReference>
<dbReference type="Pfam" id="PF02378">
    <property type="entry name" value="PTS_EIIC"/>
    <property type="match status" value="1"/>
</dbReference>
<dbReference type="InterPro" id="IPR013013">
    <property type="entry name" value="PTS_EIIC_1"/>
</dbReference>
<feature type="transmembrane region" description="Helical" evidence="12">
    <location>
        <begin position="418"/>
        <end position="440"/>
    </location>
</feature>
<keyword evidence="3" id="KW-1003">Cell membrane</keyword>
<dbReference type="InterPro" id="IPR011300">
    <property type="entry name" value="PTS_IIBC"/>
</dbReference>
<dbReference type="PANTHER" id="PTHR30009">
    <property type="entry name" value="CYTOCHROME C-TYPE SYNTHESIS PROTEIN AND PTS TRANSMEMBRANE COMPONENT"/>
    <property type="match status" value="1"/>
</dbReference>
<evidence type="ECO:0000256" key="12">
    <source>
        <dbReference type="SAM" id="Phobius"/>
    </source>
</evidence>
<dbReference type="PROSITE" id="PS51098">
    <property type="entry name" value="PTS_EIIB_TYPE_1"/>
    <property type="match status" value="1"/>
</dbReference>
<dbReference type="GO" id="GO:0005886">
    <property type="term" value="C:plasma membrane"/>
    <property type="evidence" value="ECO:0007669"/>
    <property type="project" value="UniProtKB-SubCell"/>
</dbReference>
<keyword evidence="10 12" id="KW-0472">Membrane</keyword>
<evidence type="ECO:0000256" key="8">
    <source>
        <dbReference type="ARBA" id="ARBA00022777"/>
    </source>
</evidence>
<dbReference type="Pfam" id="PF00367">
    <property type="entry name" value="PTS_EIIB"/>
    <property type="match status" value="1"/>
</dbReference>
<feature type="transmembrane region" description="Helical" evidence="12">
    <location>
        <begin position="86"/>
        <end position="108"/>
    </location>
</feature>
<dbReference type="GO" id="GO:0008982">
    <property type="term" value="F:protein-N(PI)-phosphohistidine-sugar phosphotransferase activity"/>
    <property type="evidence" value="ECO:0007669"/>
    <property type="project" value="InterPro"/>
</dbReference>
<dbReference type="InterPro" id="IPR018113">
    <property type="entry name" value="PTrfase_EIIB_Cys"/>
</dbReference>
<dbReference type="GO" id="GO:0016301">
    <property type="term" value="F:kinase activity"/>
    <property type="evidence" value="ECO:0007669"/>
    <property type="project" value="UniProtKB-KW"/>
</dbReference>
<dbReference type="Gene3D" id="2.70.70.10">
    <property type="entry name" value="Glucose Permease (Domain IIA)"/>
    <property type="match status" value="1"/>
</dbReference>
<dbReference type="OrthoDB" id="9764327at2"/>
<dbReference type="CDD" id="cd00212">
    <property type="entry name" value="PTS_IIB_glc"/>
    <property type="match status" value="1"/>
</dbReference>
<evidence type="ECO:0000256" key="11">
    <source>
        <dbReference type="PROSITE-ProRule" id="PRU00421"/>
    </source>
</evidence>
<keyword evidence="9 12" id="KW-1133">Transmembrane helix</keyword>
<dbReference type="Gene3D" id="3.30.1360.60">
    <property type="entry name" value="Glucose permease domain IIB"/>
    <property type="match status" value="1"/>
</dbReference>
<feature type="domain" description="PTS EIIB type-1" evidence="14">
    <location>
        <begin position="478"/>
        <end position="560"/>
    </location>
</feature>
<dbReference type="FunFam" id="2.70.70.10:FF:000001">
    <property type="entry name" value="PTS system glucose-specific IIA component"/>
    <property type="match status" value="1"/>
</dbReference>
<dbReference type="RefSeq" id="WP_118990285.1">
    <property type="nucleotide sequence ID" value="NZ_CP023434.1"/>
</dbReference>
<evidence type="ECO:0000256" key="4">
    <source>
        <dbReference type="ARBA" id="ARBA00022597"/>
    </source>
</evidence>
<evidence type="ECO:0000256" key="7">
    <source>
        <dbReference type="ARBA" id="ARBA00022692"/>
    </source>
</evidence>
<gene>
    <name evidence="16" type="ORF">CL176_04800</name>
</gene>
<dbReference type="GO" id="GO:0090563">
    <property type="term" value="F:protein-phosphocysteine-sugar phosphotransferase activity"/>
    <property type="evidence" value="ECO:0007669"/>
    <property type="project" value="TreeGrafter"/>
</dbReference>
<dbReference type="InterPro" id="IPR011055">
    <property type="entry name" value="Dup_hybrid_motif"/>
</dbReference>
<dbReference type="PROSITE" id="PS51093">
    <property type="entry name" value="PTS_EIIA_TYPE_1"/>
    <property type="match status" value="1"/>
</dbReference>
<dbReference type="PROSITE" id="PS00371">
    <property type="entry name" value="PTS_EIIA_TYPE_1_HIS"/>
    <property type="match status" value="1"/>
</dbReference>
<dbReference type="InterPro" id="IPR050429">
    <property type="entry name" value="PTS_Glucose_EIICBA"/>
</dbReference>
<evidence type="ECO:0000256" key="6">
    <source>
        <dbReference type="ARBA" id="ARBA00022683"/>
    </source>
</evidence>
<dbReference type="InterPro" id="IPR036878">
    <property type="entry name" value="Glu_permease_IIB"/>
</dbReference>
<feature type="domain" description="PTS EIIA type-1" evidence="13">
    <location>
        <begin position="605"/>
        <end position="709"/>
    </location>
</feature>
<keyword evidence="17" id="KW-1185">Reference proteome</keyword>
<protein>
    <submittedName>
        <fullName evidence="16">PTS glucose/maltose transporter subunit IIBCA</fullName>
    </submittedName>
</protein>
<feature type="transmembrane region" description="Helical" evidence="12">
    <location>
        <begin position="363"/>
        <end position="387"/>
    </location>
</feature>
<dbReference type="InterPro" id="IPR001996">
    <property type="entry name" value="PTS_IIB_1"/>
</dbReference>
<reference evidence="16 17" key="1">
    <citation type="submission" date="2017-09" db="EMBL/GenBank/DDBJ databases">
        <title>Complete genome sequence of Oxytococcus suis strain ZY16052.</title>
        <authorList>
            <person name="Li F."/>
        </authorList>
    </citation>
    <scope>NUCLEOTIDE SEQUENCE [LARGE SCALE GENOMIC DNA]</scope>
    <source>
        <strain evidence="16 17">ZY16052</strain>
    </source>
</reference>
<feature type="domain" description="PTS EIIC type-1" evidence="15">
    <location>
        <begin position="7"/>
        <end position="452"/>
    </location>
</feature>
<dbReference type="AlphaFoldDB" id="A0A347WJW6"/>
<proteinExistence type="predicted"/>
<evidence type="ECO:0000256" key="5">
    <source>
        <dbReference type="ARBA" id="ARBA00022679"/>
    </source>
</evidence>
<evidence type="ECO:0000256" key="3">
    <source>
        <dbReference type="ARBA" id="ARBA00022475"/>
    </source>
</evidence>
<keyword evidence="2" id="KW-0813">Transport</keyword>
<evidence type="ECO:0000259" key="13">
    <source>
        <dbReference type="PROSITE" id="PS51093"/>
    </source>
</evidence>